<evidence type="ECO:0008006" key="3">
    <source>
        <dbReference type="Google" id="ProtNLM"/>
    </source>
</evidence>
<dbReference type="AlphaFoldDB" id="A0AA88E059"/>
<sequence length="168" mass="19226">MKSAKEGFCPISYSSASWQEMLKDVHHELQCHAHWFMSTYLKVLLRDVLFVLFIHRDNLGNTTKHNLRTVRLTGLATKVTCIYISLQAQEQAYYHSGFIKMVHWHPPFPGWIKIDTDGAANGYPGQLELLVVIAALDHAKGFSWDNLWFESDSANVVDLLKNKIVEIP</sequence>
<name>A0AA88E059_FICCA</name>
<accession>A0AA88E059</accession>
<gene>
    <name evidence="1" type="ORF">TIFTF001_034409</name>
</gene>
<dbReference type="EMBL" id="BTGU01000226">
    <property type="protein sequence ID" value="GMN65334.1"/>
    <property type="molecule type" value="Genomic_DNA"/>
</dbReference>
<evidence type="ECO:0000313" key="1">
    <source>
        <dbReference type="EMBL" id="GMN65334.1"/>
    </source>
</evidence>
<evidence type="ECO:0000313" key="2">
    <source>
        <dbReference type="Proteomes" id="UP001187192"/>
    </source>
</evidence>
<protein>
    <recommendedName>
        <fullName evidence="3">RNase H type-1 domain-containing protein</fullName>
    </recommendedName>
</protein>
<dbReference type="InterPro" id="IPR012337">
    <property type="entry name" value="RNaseH-like_sf"/>
</dbReference>
<dbReference type="Proteomes" id="UP001187192">
    <property type="component" value="Unassembled WGS sequence"/>
</dbReference>
<reference evidence="1" key="1">
    <citation type="submission" date="2023-07" db="EMBL/GenBank/DDBJ databases">
        <title>draft genome sequence of fig (Ficus carica).</title>
        <authorList>
            <person name="Takahashi T."/>
            <person name="Nishimura K."/>
        </authorList>
    </citation>
    <scope>NUCLEOTIDE SEQUENCE</scope>
</reference>
<dbReference type="SUPFAM" id="SSF53098">
    <property type="entry name" value="Ribonuclease H-like"/>
    <property type="match status" value="1"/>
</dbReference>
<comment type="caution">
    <text evidence="1">The sequence shown here is derived from an EMBL/GenBank/DDBJ whole genome shotgun (WGS) entry which is preliminary data.</text>
</comment>
<keyword evidence="2" id="KW-1185">Reference proteome</keyword>
<organism evidence="1 2">
    <name type="scientific">Ficus carica</name>
    <name type="common">Common fig</name>
    <dbReference type="NCBI Taxonomy" id="3494"/>
    <lineage>
        <taxon>Eukaryota</taxon>
        <taxon>Viridiplantae</taxon>
        <taxon>Streptophyta</taxon>
        <taxon>Embryophyta</taxon>
        <taxon>Tracheophyta</taxon>
        <taxon>Spermatophyta</taxon>
        <taxon>Magnoliopsida</taxon>
        <taxon>eudicotyledons</taxon>
        <taxon>Gunneridae</taxon>
        <taxon>Pentapetalae</taxon>
        <taxon>rosids</taxon>
        <taxon>fabids</taxon>
        <taxon>Rosales</taxon>
        <taxon>Moraceae</taxon>
        <taxon>Ficeae</taxon>
        <taxon>Ficus</taxon>
    </lineage>
</organism>
<proteinExistence type="predicted"/>